<dbReference type="SUPFAM" id="SSF55729">
    <property type="entry name" value="Acyl-CoA N-acyltransferases (Nat)"/>
    <property type="match status" value="1"/>
</dbReference>
<organism evidence="1 2">
    <name type="scientific">Heliomicrobium gestii</name>
    <name type="common">Heliobacterium gestii</name>
    <dbReference type="NCBI Taxonomy" id="2699"/>
    <lineage>
        <taxon>Bacteria</taxon>
        <taxon>Bacillati</taxon>
        <taxon>Bacillota</taxon>
        <taxon>Clostridia</taxon>
        <taxon>Eubacteriales</taxon>
        <taxon>Heliobacteriaceae</taxon>
        <taxon>Heliomicrobium</taxon>
    </lineage>
</organism>
<dbReference type="RefSeq" id="WP_161261667.1">
    <property type="nucleotide sequence ID" value="NZ_JAFBDC010000005.1"/>
</dbReference>
<dbReference type="AlphaFoldDB" id="A0A845L8M8"/>
<evidence type="ECO:0000313" key="2">
    <source>
        <dbReference type="Proteomes" id="UP000471031"/>
    </source>
</evidence>
<protein>
    <submittedName>
        <fullName evidence="1">GNAT family N-acetyltransferase</fullName>
    </submittedName>
</protein>
<dbReference type="EMBL" id="WXEX01000006">
    <property type="protein sequence ID" value="MZP43097.1"/>
    <property type="molecule type" value="Genomic_DNA"/>
</dbReference>
<comment type="caution">
    <text evidence="1">The sequence shown here is derived from an EMBL/GenBank/DDBJ whole genome shotgun (WGS) entry which is preliminary data.</text>
</comment>
<keyword evidence="2" id="KW-1185">Reference proteome</keyword>
<dbReference type="InterPro" id="IPR016181">
    <property type="entry name" value="Acyl_CoA_acyltransferase"/>
</dbReference>
<evidence type="ECO:0000313" key="1">
    <source>
        <dbReference type="EMBL" id="MZP43097.1"/>
    </source>
</evidence>
<name>A0A845L8M8_HELGE</name>
<dbReference type="Gene3D" id="3.40.630.30">
    <property type="match status" value="1"/>
</dbReference>
<proteinExistence type="predicted"/>
<dbReference type="Proteomes" id="UP000471031">
    <property type="component" value="Unassembled WGS sequence"/>
</dbReference>
<accession>A0A845L8M8</accession>
<reference evidence="1 2" key="1">
    <citation type="submission" date="2020-01" db="EMBL/GenBank/DDBJ databases">
        <title>Whole genome sequence of Heliobacterium gestii DSM 11169.</title>
        <authorList>
            <person name="Kyndt J.A."/>
            <person name="Meyer T.E."/>
        </authorList>
    </citation>
    <scope>NUCLEOTIDE SEQUENCE [LARGE SCALE GENOMIC DNA]</scope>
    <source>
        <strain evidence="1 2">DSM 11169</strain>
    </source>
</reference>
<gene>
    <name evidence="1" type="ORF">GTO89_08620</name>
</gene>
<dbReference type="OrthoDB" id="9808687at2"/>
<sequence>MQITISRYTPQSYRLWNDFVCNNSKNGTFLICREYMDYHCDRFEDFSLIVSDDKGKIRALLPANLFQNTICSHGGLTYGGFVTDVSMTTTVMLEVFASVLDYLCAHKIEKLVYKTIPYIYHKLPSEEDRYALFLCNAKLLRRDVLTIINDRNKIQFQERRRRKIKVAKKNGLFVEETYDFTRYWNILEQLLMSKYQTKPVHSLFEITMLASRFPENIKLFACYKETEMLAGVVMYESDLVGHVQYIASTGEGKNMGALDLIFDFLINEYYRQKPFFDFGISNEKNGLLLNQGLIEQKEGFGARAVVHDQYEIRIDDKSSELIRKAIV</sequence>
<dbReference type="GO" id="GO:0016740">
    <property type="term" value="F:transferase activity"/>
    <property type="evidence" value="ECO:0007669"/>
    <property type="project" value="UniProtKB-KW"/>
</dbReference>
<keyword evidence="1" id="KW-0808">Transferase</keyword>